<dbReference type="Proteomes" id="UP000316343">
    <property type="component" value="Unassembled WGS sequence"/>
</dbReference>
<dbReference type="EMBL" id="VHJK01000001">
    <property type="protein sequence ID" value="TRD11828.1"/>
    <property type="molecule type" value="Genomic_DNA"/>
</dbReference>
<comment type="caution">
    <text evidence="1">The sequence shown here is derived from an EMBL/GenBank/DDBJ whole genome shotgun (WGS) entry which is preliminary data.</text>
</comment>
<gene>
    <name evidence="1" type="ORF">FGU71_08145</name>
</gene>
<proteinExistence type="predicted"/>
<dbReference type="RefSeq" id="WP_142788100.1">
    <property type="nucleotide sequence ID" value="NZ_VHJK01000001.1"/>
</dbReference>
<evidence type="ECO:0000313" key="2">
    <source>
        <dbReference type="Proteomes" id="UP000316343"/>
    </source>
</evidence>
<keyword evidence="2" id="KW-1185">Reference proteome</keyword>
<organism evidence="1 2">
    <name type="scientific">Erythrobacter insulae</name>
    <dbReference type="NCBI Taxonomy" id="2584124"/>
    <lineage>
        <taxon>Bacteria</taxon>
        <taxon>Pseudomonadati</taxon>
        <taxon>Pseudomonadota</taxon>
        <taxon>Alphaproteobacteria</taxon>
        <taxon>Sphingomonadales</taxon>
        <taxon>Erythrobacteraceae</taxon>
        <taxon>Erythrobacter/Porphyrobacter group</taxon>
        <taxon>Erythrobacter</taxon>
    </lineage>
</organism>
<evidence type="ECO:0008006" key="3">
    <source>
        <dbReference type="Google" id="ProtNLM"/>
    </source>
</evidence>
<accession>A0A547PCF7</accession>
<evidence type="ECO:0000313" key="1">
    <source>
        <dbReference type="EMBL" id="TRD11828.1"/>
    </source>
</evidence>
<protein>
    <recommendedName>
        <fullName evidence="3">GTPase</fullName>
    </recommendedName>
</protein>
<reference evidence="1 2" key="1">
    <citation type="submission" date="2019-06" db="EMBL/GenBank/DDBJ databases">
        <title>Erythrobacter insulae sp. nov., isolated from a tidal flat.</title>
        <authorList>
            <person name="Yoon J.-H."/>
        </authorList>
    </citation>
    <scope>NUCLEOTIDE SEQUENCE [LARGE SCALE GENOMIC DNA]</scope>
    <source>
        <strain evidence="1 2">JBTF-M21</strain>
    </source>
</reference>
<dbReference type="OrthoDB" id="572467at2"/>
<name>A0A547PCF7_9SPHN</name>
<sequence length="135" mass="15163">MDHARTRLLIVYNADSGVMNALLHALHKQFAPATYPCSLCALTYGSVSMRREWRAFLNELPLEVVFHHRDDFAAAYPGHGYDLPAILLADKDSAPRILVPAAELNPMAELSDLIVRVESQLEIERTLKPRVRARA</sequence>
<dbReference type="AlphaFoldDB" id="A0A547PCF7"/>